<dbReference type="Proteomes" id="UP000663881">
    <property type="component" value="Unassembled WGS sequence"/>
</dbReference>
<dbReference type="Gene3D" id="3.90.176.10">
    <property type="entry name" value="Toxin ADP-ribosyltransferase, Chain A, domain 1"/>
    <property type="match status" value="1"/>
</dbReference>
<dbReference type="PANTHER" id="PTHR45641">
    <property type="entry name" value="TETRATRICOPEPTIDE REPEAT PROTEIN (AFU_ORTHOLOGUE AFUA_6G03870)"/>
    <property type="match status" value="1"/>
</dbReference>
<keyword evidence="5" id="KW-0677">Repeat</keyword>
<name>A0A818T8K6_9BILA</name>
<dbReference type="Pfam" id="PF13424">
    <property type="entry name" value="TPR_12"/>
    <property type="match status" value="2"/>
</dbReference>
<comment type="similarity">
    <text evidence="1 9">Belongs to the Arg-specific ADP-ribosyltransferase family.</text>
</comment>
<evidence type="ECO:0000256" key="2">
    <source>
        <dbReference type="ARBA" id="ARBA00022676"/>
    </source>
</evidence>
<keyword evidence="9" id="KW-0520">NAD</keyword>
<dbReference type="Pfam" id="PF01129">
    <property type="entry name" value="ART"/>
    <property type="match status" value="1"/>
</dbReference>
<comment type="caution">
    <text evidence="11">The sequence shown here is derived from an EMBL/GenBank/DDBJ whole genome shotgun (WGS) entry which is preliminary data.</text>
</comment>
<keyword evidence="4" id="KW-0548">Nucleotidyltransferase</keyword>
<evidence type="ECO:0000256" key="7">
    <source>
        <dbReference type="ARBA" id="ARBA00047597"/>
    </source>
</evidence>
<evidence type="ECO:0000256" key="4">
    <source>
        <dbReference type="ARBA" id="ARBA00022695"/>
    </source>
</evidence>
<dbReference type="PROSITE" id="PS50293">
    <property type="entry name" value="TPR_REGION"/>
    <property type="match status" value="1"/>
</dbReference>
<dbReference type="SMART" id="SM00028">
    <property type="entry name" value="TPR"/>
    <property type="match status" value="5"/>
</dbReference>
<dbReference type="PROSITE" id="PS51996">
    <property type="entry name" value="TR_MART"/>
    <property type="match status" value="1"/>
</dbReference>
<evidence type="ECO:0000313" key="11">
    <source>
        <dbReference type="EMBL" id="CAF3680274.1"/>
    </source>
</evidence>
<comment type="catalytic activity">
    <reaction evidence="7 9">
        <text>L-arginyl-[protein] + NAD(+) = N(omega)-(ADP-D-ribosyl)-L-arginyl-[protein] + nicotinamide + H(+)</text>
        <dbReference type="Rhea" id="RHEA:19149"/>
        <dbReference type="Rhea" id="RHEA-COMP:10532"/>
        <dbReference type="Rhea" id="RHEA-COMP:15087"/>
        <dbReference type="ChEBI" id="CHEBI:15378"/>
        <dbReference type="ChEBI" id="CHEBI:17154"/>
        <dbReference type="ChEBI" id="CHEBI:29965"/>
        <dbReference type="ChEBI" id="CHEBI:57540"/>
        <dbReference type="ChEBI" id="CHEBI:142554"/>
        <dbReference type="EC" id="2.4.2.31"/>
    </reaction>
</comment>
<keyword evidence="2 9" id="KW-0328">Glycosyltransferase</keyword>
<feature type="repeat" description="TPR" evidence="8">
    <location>
        <begin position="465"/>
        <end position="498"/>
    </location>
</feature>
<dbReference type="PANTHER" id="PTHR45641:SF1">
    <property type="entry name" value="AAA+ ATPASE DOMAIN-CONTAINING PROTEIN"/>
    <property type="match status" value="1"/>
</dbReference>
<dbReference type="Proteomes" id="UP000663891">
    <property type="component" value="Unassembled WGS sequence"/>
</dbReference>
<dbReference type="EC" id="2.4.2.31" evidence="9"/>
<organism evidence="11 12">
    <name type="scientific">Adineta steineri</name>
    <dbReference type="NCBI Taxonomy" id="433720"/>
    <lineage>
        <taxon>Eukaryota</taxon>
        <taxon>Metazoa</taxon>
        <taxon>Spiralia</taxon>
        <taxon>Gnathifera</taxon>
        <taxon>Rotifera</taxon>
        <taxon>Eurotatoria</taxon>
        <taxon>Bdelloidea</taxon>
        <taxon>Adinetida</taxon>
        <taxon>Adinetidae</taxon>
        <taxon>Adineta</taxon>
    </lineage>
</organism>
<dbReference type="PROSITE" id="PS50005">
    <property type="entry name" value="TPR"/>
    <property type="match status" value="3"/>
</dbReference>
<dbReference type="SUPFAM" id="SSF56399">
    <property type="entry name" value="ADP-ribosylation"/>
    <property type="match status" value="1"/>
</dbReference>
<evidence type="ECO:0000313" key="12">
    <source>
        <dbReference type="Proteomes" id="UP000663881"/>
    </source>
</evidence>
<sequence>MASKHTGNSPVASNRSIRRFQDITNDSGTNILIWLDSDVNSYVENIEIQKKLKQIIKQFKIFYKLDECVNYLADLVNQNIVLIVSDLFESTVISTINDFAQIKAVYVFDVDNKVTETCTKEYEKLKGIYTKLEDLITAVLADEHVRAQVDSHAVVMNVYSTENNVNTSEERDSKNALFMYFQLLIDILLQMTNDGNVTAKQDLIGHFKRIYEGNTAEQRVIEEFENEYRPDKAIWWYSRPSFLYHTLNKALRESSYEVLLALRFYINDLYEQLKFEHEKFLNSYNNDDDPILRVYRGQAISNQELYYIRKNVGQYISMQSFLSTSVTHETALFFAQASAIPSDEKTRIVFQFNIDTHMKNTKPYVNIKNLSYFPEEEEVLIMIGSIFKIIQIEYKEHEQTWFSILSLCSGDEYELKDLMKEMKEEVEAGIGSLGYLLYNQGEYEKATNYFQQLLLDPTTDIFDKGQCYRGLGAIDIALKDYDSALENFQKEFDLYTEEDDQENIATTYAKIGEVYFFKKDFDSALSYEHKALNILLSLDSFEISDIYRTIANVYHDKEDFNLALEYYEKALEVDRQYLPQNHYNFGITYECIGSNYQNSHDCAKAVEYFLKAREVYLKSLPPTHSRIITLEQSINEAKTEQNSN</sequence>
<proteinExistence type="inferred from homology"/>
<dbReference type="GO" id="GO:0016779">
    <property type="term" value="F:nucleotidyltransferase activity"/>
    <property type="evidence" value="ECO:0007669"/>
    <property type="project" value="UniProtKB-KW"/>
</dbReference>
<evidence type="ECO:0000313" key="10">
    <source>
        <dbReference type="EMBL" id="CAF1233656.1"/>
    </source>
</evidence>
<dbReference type="EMBL" id="CAJNON010000384">
    <property type="protein sequence ID" value="CAF1233656.1"/>
    <property type="molecule type" value="Genomic_DNA"/>
</dbReference>
<evidence type="ECO:0000256" key="6">
    <source>
        <dbReference type="ARBA" id="ARBA00022803"/>
    </source>
</evidence>
<dbReference type="AlphaFoldDB" id="A0A818T8K6"/>
<evidence type="ECO:0000256" key="8">
    <source>
        <dbReference type="PROSITE-ProRule" id="PRU00339"/>
    </source>
</evidence>
<keyword evidence="9" id="KW-0521">NADP</keyword>
<accession>A0A818T8K6</accession>
<reference evidence="11" key="1">
    <citation type="submission" date="2021-02" db="EMBL/GenBank/DDBJ databases">
        <authorList>
            <person name="Nowell W R."/>
        </authorList>
    </citation>
    <scope>NUCLEOTIDE SEQUENCE</scope>
</reference>
<protein>
    <recommendedName>
        <fullName evidence="9">NAD(P)(+)--arginine ADP-ribosyltransferase</fullName>
        <ecNumber evidence="9">2.4.2.31</ecNumber>
    </recommendedName>
    <alternativeName>
        <fullName evidence="9">Mono(ADP-ribosyl)transferase</fullName>
    </alternativeName>
</protein>
<dbReference type="InterPro" id="IPR019734">
    <property type="entry name" value="TPR_rpt"/>
</dbReference>
<keyword evidence="3 9" id="KW-0808">Transferase</keyword>
<dbReference type="SUPFAM" id="SSF48452">
    <property type="entry name" value="TPR-like"/>
    <property type="match status" value="1"/>
</dbReference>
<evidence type="ECO:0000256" key="9">
    <source>
        <dbReference type="RuleBase" id="RU361228"/>
    </source>
</evidence>
<feature type="repeat" description="TPR" evidence="8">
    <location>
        <begin position="544"/>
        <end position="577"/>
    </location>
</feature>
<dbReference type="InterPro" id="IPR011990">
    <property type="entry name" value="TPR-like_helical_dom_sf"/>
</dbReference>
<evidence type="ECO:0000256" key="1">
    <source>
        <dbReference type="ARBA" id="ARBA00009558"/>
    </source>
</evidence>
<gene>
    <name evidence="11" type="ORF">OKA104_LOCUS11071</name>
    <name evidence="10" type="ORF">VCS650_LOCUS27391</name>
</gene>
<evidence type="ECO:0000256" key="5">
    <source>
        <dbReference type="ARBA" id="ARBA00022737"/>
    </source>
</evidence>
<dbReference type="InterPro" id="IPR000768">
    <property type="entry name" value="ART"/>
</dbReference>
<keyword evidence="6 8" id="KW-0802">TPR repeat</keyword>
<feature type="repeat" description="TPR" evidence="8">
    <location>
        <begin position="505"/>
        <end position="538"/>
    </location>
</feature>
<dbReference type="GO" id="GO:0106274">
    <property type="term" value="F:NAD+-protein-arginine ADP-ribosyltransferase activity"/>
    <property type="evidence" value="ECO:0007669"/>
    <property type="project" value="UniProtKB-EC"/>
</dbReference>
<dbReference type="OrthoDB" id="1658288at2759"/>
<dbReference type="Gene3D" id="1.25.40.10">
    <property type="entry name" value="Tetratricopeptide repeat domain"/>
    <property type="match status" value="2"/>
</dbReference>
<evidence type="ECO:0000256" key="3">
    <source>
        <dbReference type="ARBA" id="ARBA00022679"/>
    </source>
</evidence>
<dbReference type="EMBL" id="CAJOAY010000505">
    <property type="protein sequence ID" value="CAF3680274.1"/>
    <property type="molecule type" value="Genomic_DNA"/>
</dbReference>